<feature type="active site" evidence="7">
    <location>
        <position position="284"/>
    </location>
</feature>
<name>A0A1A9I541_9BACT</name>
<comment type="cofactor">
    <cofactor evidence="8">
        <name>Zn(2+)</name>
        <dbReference type="ChEBI" id="CHEBI:29105"/>
    </cofactor>
    <text evidence="8">Binds 1 zinc ion per subunit.</text>
</comment>
<feature type="binding site" evidence="8">
    <location>
        <position position="137"/>
    </location>
    <ligand>
        <name>Zn(2+)</name>
        <dbReference type="ChEBI" id="CHEBI:29105"/>
    </ligand>
</feature>
<dbReference type="GO" id="GO:0008270">
    <property type="term" value="F:zinc ion binding"/>
    <property type="evidence" value="ECO:0007669"/>
    <property type="project" value="InterPro"/>
</dbReference>
<dbReference type="InterPro" id="IPR046457">
    <property type="entry name" value="PMI_typeI_cat"/>
</dbReference>
<dbReference type="AlphaFoldDB" id="A0A1A9I541"/>
<sequence length="403" mass="45162">MQKLALLKGEVKHYDWGGVSFIPALLQIENPQMKPFAEYWMGVHPGAGCTIRLNDGREVLLRDYIQEHPEELLGSAVKQLFNGMPYLLKVLDVRDMLSIQVHPSKEQAAIDFELENKKGIALDAPDRNYKDKNHKPELMVALSEFYLLHGFKPEKELLATLQAVEALHVFIPVFEKKGYKGLYKMAMELPQEEVNELLQPLINRIIPLYQQNQLEKKSEDFWAARAAQTFVQPGSIDRGIFSIYFFNVLHLKKGEAIFQDAGVPHAYLEGYNVEIMASSDNVLRGGLTSKHIDTVELLKHTKCEATYPKIIKASKGEKEKEYPAPVNDFRLNSYELKAGEEITIHPATAELLLLTNGKVALSEAGTRIELERGNIAAAAFAGATVKVVAETAALLFHATVPVK</sequence>
<dbReference type="InterPro" id="IPR001250">
    <property type="entry name" value="Man6P_Isoase-1"/>
</dbReference>
<proteinExistence type="inferred from homology"/>
<dbReference type="CDD" id="cd07011">
    <property type="entry name" value="cupin_PMI_type_I_N"/>
    <property type="match status" value="1"/>
</dbReference>
<dbReference type="KEGG" id="nia:A8C56_15405"/>
<dbReference type="Pfam" id="PF20511">
    <property type="entry name" value="PMI_typeI_cat"/>
    <property type="match status" value="1"/>
</dbReference>
<feature type="binding site" evidence="8">
    <location>
        <position position="100"/>
    </location>
    <ligand>
        <name>Zn(2+)</name>
        <dbReference type="ChEBI" id="CHEBI:29105"/>
    </ligand>
</feature>
<keyword evidence="11" id="KW-1185">Reference proteome</keyword>
<dbReference type="Gene3D" id="1.10.441.10">
    <property type="entry name" value="Phosphomannose Isomerase, domain 2"/>
    <property type="match status" value="1"/>
</dbReference>
<evidence type="ECO:0000256" key="7">
    <source>
        <dbReference type="PIRSR" id="PIRSR001480-1"/>
    </source>
</evidence>
<dbReference type="SUPFAM" id="SSF51182">
    <property type="entry name" value="RmlC-like cupins"/>
    <property type="match status" value="1"/>
</dbReference>
<feature type="binding site" evidence="8">
    <location>
        <position position="102"/>
    </location>
    <ligand>
        <name>Zn(2+)</name>
        <dbReference type="ChEBI" id="CHEBI:29105"/>
    </ligand>
</feature>
<dbReference type="EC" id="5.3.1.8" evidence="3"/>
<comment type="catalytic activity">
    <reaction evidence="1">
        <text>D-mannose 6-phosphate = D-fructose 6-phosphate</text>
        <dbReference type="Rhea" id="RHEA:12356"/>
        <dbReference type="ChEBI" id="CHEBI:58735"/>
        <dbReference type="ChEBI" id="CHEBI:61527"/>
        <dbReference type="EC" id="5.3.1.8"/>
    </reaction>
</comment>
<evidence type="ECO:0000256" key="8">
    <source>
        <dbReference type="PIRSR" id="PIRSR001480-2"/>
    </source>
</evidence>
<dbReference type="PROSITE" id="PS00965">
    <property type="entry name" value="PMI_I_1"/>
    <property type="match status" value="1"/>
</dbReference>
<dbReference type="GO" id="GO:0005975">
    <property type="term" value="P:carbohydrate metabolic process"/>
    <property type="evidence" value="ECO:0007669"/>
    <property type="project" value="InterPro"/>
</dbReference>
<dbReference type="EMBL" id="CP015772">
    <property type="protein sequence ID" value="ANH82169.1"/>
    <property type="molecule type" value="Genomic_DNA"/>
</dbReference>
<dbReference type="PIRSF" id="PIRSF001480">
    <property type="entry name" value="Mannose-6-phosphate_isomerase"/>
    <property type="match status" value="1"/>
</dbReference>
<evidence type="ECO:0000256" key="5">
    <source>
        <dbReference type="ARBA" id="ARBA00022833"/>
    </source>
</evidence>
<dbReference type="Gene3D" id="2.60.120.10">
    <property type="entry name" value="Jelly Rolls"/>
    <property type="match status" value="2"/>
</dbReference>
<dbReference type="InterPro" id="IPR011051">
    <property type="entry name" value="RmlC_Cupin_sf"/>
</dbReference>
<keyword evidence="5 8" id="KW-0862">Zinc</keyword>
<accession>A0A1A9I541</accession>
<evidence type="ECO:0000256" key="3">
    <source>
        <dbReference type="ARBA" id="ARBA00011956"/>
    </source>
</evidence>
<organism evidence="10 11">
    <name type="scientific">Niabella ginsenosidivorans</name>
    <dbReference type="NCBI Taxonomy" id="1176587"/>
    <lineage>
        <taxon>Bacteria</taxon>
        <taxon>Pseudomonadati</taxon>
        <taxon>Bacteroidota</taxon>
        <taxon>Chitinophagia</taxon>
        <taxon>Chitinophagales</taxon>
        <taxon>Chitinophagaceae</taxon>
        <taxon>Niabella</taxon>
    </lineage>
</organism>
<evidence type="ECO:0000256" key="1">
    <source>
        <dbReference type="ARBA" id="ARBA00000757"/>
    </source>
</evidence>
<dbReference type="InterPro" id="IPR014710">
    <property type="entry name" value="RmlC-like_jellyroll"/>
</dbReference>
<dbReference type="InterPro" id="IPR016305">
    <property type="entry name" value="Mannose-6-P_Isomerase"/>
</dbReference>
<evidence type="ECO:0000256" key="4">
    <source>
        <dbReference type="ARBA" id="ARBA00022723"/>
    </source>
</evidence>
<dbReference type="Proteomes" id="UP000077667">
    <property type="component" value="Chromosome"/>
</dbReference>
<evidence type="ECO:0000313" key="10">
    <source>
        <dbReference type="EMBL" id="ANH82169.1"/>
    </source>
</evidence>
<dbReference type="PANTHER" id="PTHR10309">
    <property type="entry name" value="MANNOSE-6-PHOSPHATE ISOMERASE"/>
    <property type="match status" value="1"/>
</dbReference>
<evidence type="ECO:0000256" key="2">
    <source>
        <dbReference type="ARBA" id="ARBA00010772"/>
    </source>
</evidence>
<keyword evidence="6 10" id="KW-0413">Isomerase</keyword>
<reference evidence="10 11" key="1">
    <citation type="submission" date="2016-05" db="EMBL/GenBank/DDBJ databases">
        <title>Niabella ginsenosidivorans BS26 whole genome sequencing.</title>
        <authorList>
            <person name="Im W.T."/>
            <person name="Siddiqi M.Z."/>
        </authorList>
    </citation>
    <scope>NUCLEOTIDE SEQUENCE [LARGE SCALE GENOMIC DNA]</scope>
    <source>
        <strain evidence="10 11">BS26</strain>
    </source>
</reference>
<dbReference type="OrthoDB" id="9808275at2"/>
<evidence type="ECO:0000256" key="6">
    <source>
        <dbReference type="ARBA" id="ARBA00023235"/>
    </source>
</evidence>
<feature type="domain" description="Phosphomannose isomerase type I catalytic" evidence="9">
    <location>
        <begin position="7"/>
        <end position="153"/>
    </location>
</feature>
<comment type="similarity">
    <text evidence="2">Belongs to the mannose-6-phosphate isomerase type 1 family.</text>
</comment>
<dbReference type="STRING" id="1176587.A8C56_15405"/>
<dbReference type="GO" id="GO:0004476">
    <property type="term" value="F:mannose-6-phosphate isomerase activity"/>
    <property type="evidence" value="ECO:0007669"/>
    <property type="project" value="UniProtKB-EC"/>
</dbReference>
<dbReference type="NCBIfam" id="TIGR00218">
    <property type="entry name" value="manA"/>
    <property type="match status" value="1"/>
</dbReference>
<protein>
    <recommendedName>
        <fullName evidence="3">mannose-6-phosphate isomerase</fullName>
        <ecNumber evidence="3">5.3.1.8</ecNumber>
    </recommendedName>
</protein>
<feature type="binding site" evidence="8">
    <location>
        <position position="265"/>
    </location>
    <ligand>
        <name>Zn(2+)</name>
        <dbReference type="ChEBI" id="CHEBI:29105"/>
    </ligand>
</feature>
<dbReference type="GO" id="GO:0009298">
    <property type="term" value="P:GDP-mannose biosynthetic process"/>
    <property type="evidence" value="ECO:0007669"/>
    <property type="project" value="InterPro"/>
</dbReference>
<evidence type="ECO:0000259" key="9">
    <source>
        <dbReference type="Pfam" id="PF20511"/>
    </source>
</evidence>
<dbReference type="InterPro" id="IPR018050">
    <property type="entry name" value="Pmannose_isomerase-type1_CS"/>
</dbReference>
<dbReference type="GO" id="GO:0005829">
    <property type="term" value="C:cytosol"/>
    <property type="evidence" value="ECO:0007669"/>
    <property type="project" value="TreeGrafter"/>
</dbReference>
<keyword evidence="4 8" id="KW-0479">Metal-binding</keyword>
<dbReference type="PANTHER" id="PTHR10309:SF0">
    <property type="entry name" value="MANNOSE-6-PHOSPHATE ISOMERASE"/>
    <property type="match status" value="1"/>
</dbReference>
<dbReference type="RefSeq" id="WP_067757857.1">
    <property type="nucleotide sequence ID" value="NZ_CP015772.1"/>
</dbReference>
<dbReference type="PRINTS" id="PR00714">
    <property type="entry name" value="MAN6PISMRASE"/>
</dbReference>
<gene>
    <name evidence="10" type="ORF">A8C56_15405</name>
</gene>
<evidence type="ECO:0000313" key="11">
    <source>
        <dbReference type="Proteomes" id="UP000077667"/>
    </source>
</evidence>